<dbReference type="RefSeq" id="WP_048184259.1">
    <property type="nucleotide sequence ID" value="NZ_JXOJ01000003.1"/>
</dbReference>
<protein>
    <submittedName>
        <fullName evidence="3">Uncharacterized protein</fullName>
    </submittedName>
</protein>
<gene>
    <name evidence="3" type="ORF">SZ63_08240</name>
</gene>
<sequence length="176" mass="18689">MPVPERSLLPALLAAVFLLPANIYVIADGIGAGLQCSFFRYQQTYLGTSLITLVDDLGYVTSGTIGGRSALSILLWALGTALLIAAAGYLVYRRHDGTARIRRPLALLLISAAAAYLLSCVAQYGPTLYGPAGFAVPVGVPLLLGVAGYIMTVEEDDEPGYEEEEEGYGEEEEGEE</sequence>
<evidence type="ECO:0000313" key="4">
    <source>
        <dbReference type="Proteomes" id="UP000035301"/>
    </source>
</evidence>
<keyword evidence="2" id="KW-0472">Membrane</keyword>
<dbReference type="EMBL" id="JXOJ01000003">
    <property type="protein sequence ID" value="KLK88023.1"/>
    <property type="molecule type" value="Genomic_DNA"/>
</dbReference>
<feature type="region of interest" description="Disordered" evidence="1">
    <location>
        <begin position="155"/>
        <end position="176"/>
    </location>
</feature>
<keyword evidence="2" id="KW-0812">Transmembrane</keyword>
<feature type="transmembrane region" description="Helical" evidence="2">
    <location>
        <begin position="104"/>
        <end position="125"/>
    </location>
</feature>
<proteinExistence type="predicted"/>
<dbReference type="Proteomes" id="UP000035301">
    <property type="component" value="Unassembled WGS sequence"/>
</dbReference>
<evidence type="ECO:0000256" key="2">
    <source>
        <dbReference type="SAM" id="Phobius"/>
    </source>
</evidence>
<accession>A0A0H1QYJ7</accession>
<dbReference type="AlphaFoldDB" id="A0A0H1QYJ7"/>
<evidence type="ECO:0000313" key="3">
    <source>
        <dbReference type="EMBL" id="KLK88023.1"/>
    </source>
</evidence>
<feature type="transmembrane region" description="Helical" evidence="2">
    <location>
        <begin position="131"/>
        <end position="151"/>
    </location>
</feature>
<dbReference type="PATRIC" id="fig|1550566.3.peg.1798"/>
<organism evidence="3 4">
    <name type="scientific">Methanoculleus sediminis</name>
    <dbReference type="NCBI Taxonomy" id="1550566"/>
    <lineage>
        <taxon>Archaea</taxon>
        <taxon>Methanobacteriati</taxon>
        <taxon>Methanobacteriota</taxon>
        <taxon>Stenosarchaea group</taxon>
        <taxon>Methanomicrobia</taxon>
        <taxon>Methanomicrobiales</taxon>
        <taxon>Methanomicrobiaceae</taxon>
        <taxon>Methanoculleus</taxon>
    </lineage>
</organism>
<name>A0A0H1QYJ7_9EURY</name>
<reference evidence="3 4" key="1">
    <citation type="journal article" date="2015" name="Int. J. Syst. Evol. Microbiol.">
        <title>Methanoculleus sediminis sp. nov., a methanogen from sediments near a submarine mud volcano.</title>
        <authorList>
            <person name="Chen S.C."/>
            <person name="Chen M.F."/>
            <person name="Lai M.C."/>
            <person name="Weng C.Y."/>
            <person name="Wu S.Y."/>
            <person name="Lin S."/>
            <person name="Yang T.F."/>
            <person name="Chen P.C."/>
        </authorList>
    </citation>
    <scope>NUCLEOTIDE SEQUENCE [LARGE SCALE GENOMIC DNA]</scope>
    <source>
        <strain evidence="3 4">S3Fa</strain>
    </source>
</reference>
<feature type="transmembrane region" description="Helical" evidence="2">
    <location>
        <begin position="73"/>
        <end position="92"/>
    </location>
</feature>
<evidence type="ECO:0000256" key="1">
    <source>
        <dbReference type="SAM" id="MobiDB-lite"/>
    </source>
</evidence>
<keyword evidence="2" id="KW-1133">Transmembrane helix</keyword>
<keyword evidence="4" id="KW-1185">Reference proteome</keyword>
<comment type="caution">
    <text evidence="3">The sequence shown here is derived from an EMBL/GenBank/DDBJ whole genome shotgun (WGS) entry which is preliminary data.</text>
</comment>
<dbReference type="OrthoDB" id="112441at2157"/>